<feature type="domain" description="DUF8004" evidence="1">
    <location>
        <begin position="30"/>
        <end position="124"/>
    </location>
</feature>
<dbReference type="PANTHER" id="PTHR39601:SF2">
    <property type="entry name" value="CHORIOGENIN HMINOR"/>
    <property type="match status" value="1"/>
</dbReference>
<feature type="non-terminal residue" evidence="2">
    <location>
        <position position="391"/>
    </location>
</feature>
<evidence type="ECO:0000313" key="2">
    <source>
        <dbReference type="EMBL" id="KAF2030348.1"/>
    </source>
</evidence>
<evidence type="ECO:0000259" key="1">
    <source>
        <dbReference type="Pfam" id="PF26013"/>
    </source>
</evidence>
<keyword evidence="3" id="KW-1185">Reference proteome</keyword>
<comment type="caution">
    <text evidence="2">The sequence shown here is derived from an EMBL/GenBank/DDBJ whole genome shotgun (WGS) entry which is preliminary data.</text>
</comment>
<sequence>MLSTLQREIEIMYDLDNSQSRLSSRERSVQMVTNYLGQHGLDDVRNSIKSGMCLLAWSEQDNVKWRQGYLENFVHLAGVMIPELEEVPEFKRLSIVTRRNLTIAAKTLKLHVMEAEEKLANFDFNDLWEDASRIPNSPVYQSYQAFRLFLINHYTRNYGNWPLATNKTWLNRKIALALQDDFGSLYDYLVNRDVVWNPREERASRKWEMAHRKNDDFKADLPELGMTDLLVRFDANFGYSHIPHPYPLLPRDIPKTTKEKEKKSFFSGLKKDKSKDVTKDAKAHLQLSILFSDATNIEKLDVNFNGSTLIDKFEQFEMTTDLSKSTPREARLGRWVLLYGILQVLSKLSVDVQGLKHTDGARYFLCTDLKRCPEWVTNGQIDYLEASQKRS</sequence>
<dbReference type="PANTHER" id="PTHR39601">
    <property type="entry name" value="CHORIOGENIN HMINOR"/>
    <property type="match status" value="1"/>
</dbReference>
<protein>
    <recommendedName>
        <fullName evidence="1">DUF8004 domain-containing protein</fullName>
    </recommendedName>
</protein>
<dbReference type="Pfam" id="PF26013">
    <property type="entry name" value="DUF8004"/>
    <property type="match status" value="1"/>
</dbReference>
<accession>A0A9P4LLY5</accession>
<dbReference type="InterPro" id="IPR058317">
    <property type="entry name" value="DUF8004"/>
</dbReference>
<dbReference type="OrthoDB" id="5302380at2759"/>
<dbReference type="EMBL" id="ML978191">
    <property type="protein sequence ID" value="KAF2030348.1"/>
    <property type="molecule type" value="Genomic_DNA"/>
</dbReference>
<name>A0A9P4LLY5_9PLEO</name>
<dbReference type="Proteomes" id="UP000799777">
    <property type="component" value="Unassembled WGS sequence"/>
</dbReference>
<organism evidence="2 3">
    <name type="scientific">Setomelanomma holmii</name>
    <dbReference type="NCBI Taxonomy" id="210430"/>
    <lineage>
        <taxon>Eukaryota</taxon>
        <taxon>Fungi</taxon>
        <taxon>Dikarya</taxon>
        <taxon>Ascomycota</taxon>
        <taxon>Pezizomycotina</taxon>
        <taxon>Dothideomycetes</taxon>
        <taxon>Pleosporomycetidae</taxon>
        <taxon>Pleosporales</taxon>
        <taxon>Pleosporineae</taxon>
        <taxon>Phaeosphaeriaceae</taxon>
        <taxon>Setomelanomma</taxon>
    </lineage>
</organism>
<evidence type="ECO:0000313" key="3">
    <source>
        <dbReference type="Proteomes" id="UP000799777"/>
    </source>
</evidence>
<proteinExistence type="predicted"/>
<dbReference type="AlphaFoldDB" id="A0A9P4LLY5"/>
<gene>
    <name evidence="2" type="ORF">EK21DRAFT_23933</name>
</gene>
<reference evidence="2" key="1">
    <citation type="journal article" date="2020" name="Stud. Mycol.">
        <title>101 Dothideomycetes genomes: a test case for predicting lifestyles and emergence of pathogens.</title>
        <authorList>
            <person name="Haridas S."/>
            <person name="Albert R."/>
            <person name="Binder M."/>
            <person name="Bloem J."/>
            <person name="Labutti K."/>
            <person name="Salamov A."/>
            <person name="Andreopoulos B."/>
            <person name="Baker S."/>
            <person name="Barry K."/>
            <person name="Bills G."/>
            <person name="Bluhm B."/>
            <person name="Cannon C."/>
            <person name="Castanera R."/>
            <person name="Culley D."/>
            <person name="Daum C."/>
            <person name="Ezra D."/>
            <person name="Gonzalez J."/>
            <person name="Henrissat B."/>
            <person name="Kuo A."/>
            <person name="Liang C."/>
            <person name="Lipzen A."/>
            <person name="Lutzoni F."/>
            <person name="Magnuson J."/>
            <person name="Mondo S."/>
            <person name="Nolan M."/>
            <person name="Ohm R."/>
            <person name="Pangilinan J."/>
            <person name="Park H.-J."/>
            <person name="Ramirez L."/>
            <person name="Alfaro M."/>
            <person name="Sun H."/>
            <person name="Tritt A."/>
            <person name="Yoshinaga Y."/>
            <person name="Zwiers L.-H."/>
            <person name="Turgeon B."/>
            <person name="Goodwin S."/>
            <person name="Spatafora J."/>
            <person name="Crous P."/>
            <person name="Grigoriev I."/>
        </authorList>
    </citation>
    <scope>NUCLEOTIDE SEQUENCE</scope>
    <source>
        <strain evidence="2">CBS 110217</strain>
    </source>
</reference>